<protein>
    <submittedName>
        <fullName evidence="7">Putative gtpase-activator protein for ras-like gtpase containing protein</fullName>
    </submittedName>
</protein>
<evidence type="ECO:0000256" key="6">
    <source>
        <dbReference type="SAM" id="Phobius"/>
    </source>
</evidence>
<keyword evidence="3 6" id="KW-1133">Transmembrane helix</keyword>
<dbReference type="GO" id="GO:0046873">
    <property type="term" value="F:metal ion transmembrane transporter activity"/>
    <property type="evidence" value="ECO:0007669"/>
    <property type="project" value="InterPro"/>
</dbReference>
<dbReference type="EMBL" id="KB932935">
    <property type="protein sequence ID" value="EOO02016.1"/>
    <property type="molecule type" value="Genomic_DNA"/>
</dbReference>
<dbReference type="HOGENOM" id="CLU_015492_1_0_1"/>
<evidence type="ECO:0000256" key="5">
    <source>
        <dbReference type="SAM" id="MobiDB-lite"/>
    </source>
</evidence>
<keyword evidence="4 6" id="KW-0472">Membrane</keyword>
<keyword evidence="8" id="KW-1185">Reference proteome</keyword>
<feature type="region of interest" description="Disordered" evidence="5">
    <location>
        <begin position="506"/>
        <end position="532"/>
    </location>
</feature>
<keyword evidence="2 6" id="KW-0812">Transmembrane</keyword>
<dbReference type="Pfam" id="PF01544">
    <property type="entry name" value="CorA"/>
    <property type="match status" value="1"/>
</dbReference>
<feature type="transmembrane region" description="Helical" evidence="6">
    <location>
        <begin position="371"/>
        <end position="393"/>
    </location>
</feature>
<dbReference type="RefSeq" id="XP_007913286.1">
    <property type="nucleotide sequence ID" value="XM_007915095.1"/>
</dbReference>
<comment type="subcellular location">
    <subcellularLocation>
        <location evidence="1">Membrane</location>
        <topology evidence="1">Multi-pass membrane protein</topology>
    </subcellularLocation>
</comment>
<dbReference type="SUPFAM" id="SSF144083">
    <property type="entry name" value="Magnesium transport protein CorA, transmembrane region"/>
    <property type="match status" value="1"/>
</dbReference>
<gene>
    <name evidence="7" type="ORF">UCRPA7_2485</name>
</gene>
<dbReference type="AlphaFoldDB" id="R8BRQ0"/>
<evidence type="ECO:0000256" key="4">
    <source>
        <dbReference type="ARBA" id="ARBA00023136"/>
    </source>
</evidence>
<feature type="transmembrane region" description="Helical" evidence="6">
    <location>
        <begin position="405"/>
        <end position="425"/>
    </location>
</feature>
<evidence type="ECO:0000256" key="3">
    <source>
        <dbReference type="ARBA" id="ARBA00022989"/>
    </source>
</evidence>
<accession>R8BRQ0</accession>
<evidence type="ECO:0000313" key="8">
    <source>
        <dbReference type="Proteomes" id="UP000014074"/>
    </source>
</evidence>
<dbReference type="InterPro" id="IPR002523">
    <property type="entry name" value="MgTranspt_CorA/ZnTranspt_ZntB"/>
</dbReference>
<sequence length="532" mass="61503">MSIAQHDEHGNADDEYLEASTVWDTIKDVNVHGLAVGRMTILQEPSPMMLAGVHMTMSRNFDMDEIFQHLVKKDGNKGQTKAFMHRAFEQTQTRQRSFFFAFKYYTVVGDGLTPAPWQQFDDRPPDKKSPDHIDITECSSVLALSLEGDPVKTIRLRSRRRRGAQLGAVYETFAPWHLLHIQWYADDEHSMRSEDIKKPFYSGPYAFLDSLAAEYRDAVKRYLNLNELISKLTTPPPQFMFDGRLRDKLLFEDKDFTYSRRYFWAYNTLGVINEGIKSMTSAYHDTFTAEFWAGKHPYLWPHPDPESQAGRNYLAKLQGVRHEIERAVKQLGACLTKNEMVRQEIMSLREQLFSGSSVKESRRAIEQGDNIKILTGVSMLFLPLTFVTSVFGITEFTISASDWRFPVTMIGVCVPFFILIFLLQTRMGMEWVKKMGNFFETHLSFGAVSDRAHRRRERQLQLQHLNAGDSHSILATRTKRTIPFRRRRKRGKVAPHIEVESIIQSRSEKSVWQSWRRKKGDDVSAPKDGNVV</sequence>
<proteinExistence type="predicted"/>
<evidence type="ECO:0000256" key="1">
    <source>
        <dbReference type="ARBA" id="ARBA00004141"/>
    </source>
</evidence>
<dbReference type="Proteomes" id="UP000014074">
    <property type="component" value="Unassembled WGS sequence"/>
</dbReference>
<reference evidence="8" key="1">
    <citation type="journal article" date="2013" name="Genome Announc.">
        <title>Draft genome sequence of the ascomycete Phaeoacremonium aleophilum strain UCR-PA7, a causal agent of the esca disease complex in grapevines.</title>
        <authorList>
            <person name="Blanco-Ulate B."/>
            <person name="Rolshausen P."/>
            <person name="Cantu D."/>
        </authorList>
    </citation>
    <scope>NUCLEOTIDE SEQUENCE [LARGE SCALE GENOMIC DNA]</scope>
    <source>
        <strain evidence="8">UCR-PA7</strain>
    </source>
</reference>
<dbReference type="Gene3D" id="1.20.58.340">
    <property type="entry name" value="Magnesium transport protein CorA, transmembrane region"/>
    <property type="match status" value="1"/>
</dbReference>
<dbReference type="eggNOG" id="ENOG502SJNH">
    <property type="taxonomic scope" value="Eukaryota"/>
</dbReference>
<dbReference type="GO" id="GO:0016020">
    <property type="term" value="C:membrane"/>
    <property type="evidence" value="ECO:0007669"/>
    <property type="project" value="UniProtKB-SubCell"/>
</dbReference>
<evidence type="ECO:0000256" key="2">
    <source>
        <dbReference type="ARBA" id="ARBA00022692"/>
    </source>
</evidence>
<name>R8BRQ0_PHAM7</name>
<dbReference type="GeneID" id="19322738"/>
<dbReference type="KEGG" id="tmn:UCRPA7_2485"/>
<evidence type="ECO:0000313" key="7">
    <source>
        <dbReference type="EMBL" id="EOO02016.1"/>
    </source>
</evidence>
<dbReference type="InterPro" id="IPR045863">
    <property type="entry name" value="CorA_TM1_TM2"/>
</dbReference>
<organism evidence="7 8">
    <name type="scientific">Phaeoacremonium minimum (strain UCR-PA7)</name>
    <name type="common">Esca disease fungus</name>
    <name type="synonym">Togninia minima</name>
    <dbReference type="NCBI Taxonomy" id="1286976"/>
    <lineage>
        <taxon>Eukaryota</taxon>
        <taxon>Fungi</taxon>
        <taxon>Dikarya</taxon>
        <taxon>Ascomycota</taxon>
        <taxon>Pezizomycotina</taxon>
        <taxon>Sordariomycetes</taxon>
        <taxon>Sordariomycetidae</taxon>
        <taxon>Togniniales</taxon>
        <taxon>Togniniaceae</taxon>
        <taxon>Phaeoacremonium</taxon>
    </lineage>
</organism>
<dbReference type="OrthoDB" id="426293at2759"/>